<sequence length="141" mass="14805">AGLALVVNRGLAGTTAADWASNLDCASAPQSFCCQHAGEASCSVSQAVGLLPSEGSRVAWVSLGGNDYILSHCSTDSASLDKLQQDIEKVIRDLQWLAPKLRVVVTGYAAPSGPLYWTTGCDSPEALHPLNEVVPALSHYH</sequence>
<reference evidence="1" key="1">
    <citation type="submission" date="2021-02" db="EMBL/GenBank/DDBJ databases">
        <authorList>
            <person name="Dougan E. K."/>
            <person name="Rhodes N."/>
            <person name="Thang M."/>
            <person name="Chan C."/>
        </authorList>
    </citation>
    <scope>NUCLEOTIDE SEQUENCE</scope>
</reference>
<dbReference type="AlphaFoldDB" id="A0A813CJP1"/>
<evidence type="ECO:0008006" key="3">
    <source>
        <dbReference type="Google" id="ProtNLM"/>
    </source>
</evidence>
<evidence type="ECO:0000313" key="1">
    <source>
        <dbReference type="EMBL" id="CAE7943818.1"/>
    </source>
</evidence>
<keyword evidence="2" id="KW-1185">Reference proteome</keyword>
<proteinExistence type="predicted"/>
<dbReference type="Proteomes" id="UP000601435">
    <property type="component" value="Unassembled WGS sequence"/>
</dbReference>
<organism evidence="1 2">
    <name type="scientific">Symbiodinium necroappetens</name>
    <dbReference type="NCBI Taxonomy" id="1628268"/>
    <lineage>
        <taxon>Eukaryota</taxon>
        <taxon>Sar</taxon>
        <taxon>Alveolata</taxon>
        <taxon>Dinophyceae</taxon>
        <taxon>Suessiales</taxon>
        <taxon>Symbiodiniaceae</taxon>
        <taxon>Symbiodinium</taxon>
    </lineage>
</organism>
<name>A0A813CJP1_9DINO</name>
<dbReference type="InterPro" id="IPR036514">
    <property type="entry name" value="SGNH_hydro_sf"/>
</dbReference>
<dbReference type="Gene3D" id="3.40.50.1110">
    <property type="entry name" value="SGNH hydrolase"/>
    <property type="match status" value="1"/>
</dbReference>
<dbReference type="SUPFAM" id="SSF52266">
    <property type="entry name" value="SGNH hydrolase"/>
    <property type="match status" value="1"/>
</dbReference>
<gene>
    <name evidence="1" type="ORF">SNEC2469_LOCUS35180</name>
</gene>
<comment type="caution">
    <text evidence="1">The sequence shown here is derived from an EMBL/GenBank/DDBJ whole genome shotgun (WGS) entry which is preliminary data.</text>
</comment>
<feature type="non-terminal residue" evidence="1">
    <location>
        <position position="141"/>
    </location>
</feature>
<evidence type="ECO:0000313" key="2">
    <source>
        <dbReference type="Proteomes" id="UP000601435"/>
    </source>
</evidence>
<dbReference type="OrthoDB" id="198425at2759"/>
<protein>
    <recommendedName>
        <fullName evidence="3">SGNH hydrolase-type esterase domain-containing protein</fullName>
    </recommendedName>
</protein>
<dbReference type="EMBL" id="CAJNJA010100530">
    <property type="protein sequence ID" value="CAE7943818.1"/>
    <property type="molecule type" value="Genomic_DNA"/>
</dbReference>
<accession>A0A813CJP1</accession>